<name>A0ABT3CBR0_9MYCO</name>
<dbReference type="InterPro" id="IPR054058">
    <property type="entry name" value="HTH_67"/>
</dbReference>
<proteinExistence type="predicted"/>
<dbReference type="EMBL" id="JACKTY010000028">
    <property type="protein sequence ID" value="MCV7226681.1"/>
    <property type="molecule type" value="Genomic_DNA"/>
</dbReference>
<comment type="caution">
    <text evidence="1">The sequence shown here is derived from an EMBL/GenBank/DDBJ whole genome shotgun (WGS) entry which is preliminary data.</text>
</comment>
<dbReference type="Proteomes" id="UP001526201">
    <property type="component" value="Unassembled WGS sequence"/>
</dbReference>
<dbReference type="NCBIfam" id="NF047719">
    <property type="entry name" value="SCO6745_fam_HTH"/>
    <property type="match status" value="1"/>
</dbReference>
<evidence type="ECO:0000313" key="1">
    <source>
        <dbReference type="EMBL" id="MCV7226681.1"/>
    </source>
</evidence>
<dbReference type="RefSeq" id="WP_264067549.1">
    <property type="nucleotide sequence ID" value="NZ_JACKTY010000028.1"/>
</dbReference>
<reference evidence="1 2" key="1">
    <citation type="journal article" date="2022" name="BMC Genomics">
        <title>Comparative genome analysis of mycobacteria focusing on tRNA and non-coding RNA.</title>
        <authorList>
            <person name="Behra P.R.K."/>
            <person name="Pettersson B.M.F."/>
            <person name="Ramesh M."/>
            <person name="Das S."/>
            <person name="Dasgupta S."/>
            <person name="Kirsebom L.A."/>
        </authorList>
    </citation>
    <scope>NUCLEOTIDE SEQUENCE [LARGE SCALE GENOMIC DNA]</scope>
    <source>
        <strain evidence="1 2">DSM 44078</strain>
    </source>
</reference>
<dbReference type="Pfam" id="PF21863">
    <property type="entry name" value="HTH_67"/>
    <property type="match status" value="1"/>
</dbReference>
<keyword evidence="2" id="KW-1185">Reference proteome</keyword>
<organism evidence="1 2">
    <name type="scientific">Mycolicibacterium komossense</name>
    <dbReference type="NCBI Taxonomy" id="1779"/>
    <lineage>
        <taxon>Bacteria</taxon>
        <taxon>Bacillati</taxon>
        <taxon>Actinomycetota</taxon>
        <taxon>Actinomycetes</taxon>
        <taxon>Mycobacteriales</taxon>
        <taxon>Mycobacteriaceae</taxon>
        <taxon>Mycolicibacterium</taxon>
    </lineage>
</organism>
<gene>
    <name evidence="1" type="ORF">H7J73_11645</name>
</gene>
<protein>
    <recommendedName>
        <fullName evidence="3">SalK</fullName>
    </recommendedName>
</protein>
<sequence length="289" mass="31052">MDAFAAGQLSRSLDALHSASYFVPEAGERFGALGLGGRMAYFAARSAPMGAVGPKVVAATFFNFSPDLIASAIPAAWHLATPDTVTRVRYEVVEHALPRLLGPELAHSAEIVQAAELLRRTAESIPAADGRPLYAGHAELDWPEQPYAQVWHAITLLREYRGDGHIAVLVANGLSGIEALVTHTATGIGFDPEFGRWLRGWTAEEWDAAVDRLQQRGLLDRDGALTSAGVDLRGVIEDRTDELAYAPWATLAEDEAAELTRTAATLRAAIQAAKVFPSGAFGPRHGQHR</sequence>
<evidence type="ECO:0000313" key="2">
    <source>
        <dbReference type="Proteomes" id="UP001526201"/>
    </source>
</evidence>
<accession>A0ABT3CBR0</accession>
<evidence type="ECO:0008006" key="3">
    <source>
        <dbReference type="Google" id="ProtNLM"/>
    </source>
</evidence>